<dbReference type="RefSeq" id="WP_091444136.1">
    <property type="nucleotide sequence ID" value="NZ_FMTP01000010.1"/>
</dbReference>
<name>A0A1G4UQ10_9HYPH</name>
<comment type="subcellular location">
    <subcellularLocation>
        <location evidence="1">Virion</location>
    </subcellularLocation>
</comment>
<reference evidence="3" key="1">
    <citation type="submission" date="2016-10" db="EMBL/GenBank/DDBJ databases">
        <authorList>
            <person name="Varghese N."/>
            <person name="Submissions S."/>
        </authorList>
    </citation>
    <scope>NUCLEOTIDE SEQUENCE [LARGE SCALE GENOMIC DNA]</scope>
    <source>
        <strain evidence="3">CGMCC 1.1761</strain>
    </source>
</reference>
<dbReference type="NCBIfam" id="NF045672">
    <property type="entry name" value="MCP_gp7_epsi_15"/>
    <property type="match status" value="1"/>
</dbReference>
<dbReference type="AlphaFoldDB" id="A0A1G4UQ10"/>
<accession>A0A1G4UQ10</accession>
<dbReference type="InterPro" id="IPR048813">
    <property type="entry name" value="GP7-like"/>
</dbReference>
<dbReference type="STRING" id="177413.SAMN05660859_0072"/>
<dbReference type="InterPro" id="IPR024455">
    <property type="entry name" value="Phage_capsid"/>
</dbReference>
<dbReference type="SUPFAM" id="SSF56563">
    <property type="entry name" value="Major capsid protein gp5"/>
    <property type="match status" value="1"/>
</dbReference>
<dbReference type="Proteomes" id="UP000198889">
    <property type="component" value="Unassembled WGS sequence"/>
</dbReference>
<organism evidence="2 3">
    <name type="scientific">Ancylobacter rudongensis</name>
    <dbReference type="NCBI Taxonomy" id="177413"/>
    <lineage>
        <taxon>Bacteria</taxon>
        <taxon>Pseudomonadati</taxon>
        <taxon>Pseudomonadota</taxon>
        <taxon>Alphaproteobacteria</taxon>
        <taxon>Hyphomicrobiales</taxon>
        <taxon>Xanthobacteraceae</taxon>
        <taxon>Ancylobacter</taxon>
    </lineage>
</organism>
<proteinExistence type="predicted"/>
<keyword evidence="3" id="KW-1185">Reference proteome</keyword>
<evidence type="ECO:0000313" key="2">
    <source>
        <dbReference type="EMBL" id="SCW95637.1"/>
    </source>
</evidence>
<gene>
    <name evidence="2" type="ORF">SAMN05660859_0072</name>
</gene>
<dbReference type="EMBL" id="FMTP01000010">
    <property type="protein sequence ID" value="SCW95637.1"/>
    <property type="molecule type" value="Genomic_DNA"/>
</dbReference>
<evidence type="ECO:0000256" key="1">
    <source>
        <dbReference type="ARBA" id="ARBA00004328"/>
    </source>
</evidence>
<protein>
    <submittedName>
        <fullName evidence="2">Phage major capsid protein, HK97 family</fullName>
    </submittedName>
</protein>
<evidence type="ECO:0000313" key="3">
    <source>
        <dbReference type="Proteomes" id="UP000198889"/>
    </source>
</evidence>
<sequence length="300" mass="32808">MPLLMTEAAKLAEDDRQRGIIEELIDKDELFALVPFVRSKDDVYAYDREKTLPGAGWIDPYDDIEESTATFEPVTARIKILAGQVDIANFISEVKSDLYDQVAVQLAAKAKGVGRDFRQALVNGDSAVNPKQFDGLKKFVTAGQTLTAGANGNALSYSMLDELKDAVKLGADCLMMRQGTWRALRQLNRLQGGNTADMMMIENFGVPVKAYDGTPVIINDYIGADETQGDNDATTSIYALRLNEADGFHGLYAGDAAGIRVEKVGLNFGKDSTRWRLKWYCAAALKATHAVARLKGVTNI</sequence>
<dbReference type="NCBIfam" id="TIGR01554">
    <property type="entry name" value="major_cap_HK97"/>
    <property type="match status" value="1"/>
</dbReference>